<gene>
    <name evidence="4" type="ORF">QF035_010543</name>
</gene>
<keyword evidence="2" id="KW-0812">Transmembrane</keyword>
<dbReference type="Pfam" id="PF13340">
    <property type="entry name" value="DUF4096"/>
    <property type="match status" value="1"/>
</dbReference>
<accession>A0ABU0TAY1</accession>
<feature type="transmembrane region" description="Helical" evidence="2">
    <location>
        <begin position="99"/>
        <end position="126"/>
    </location>
</feature>
<organism evidence="4 5">
    <name type="scientific">Streptomyces umbrinus</name>
    <dbReference type="NCBI Taxonomy" id="67370"/>
    <lineage>
        <taxon>Bacteria</taxon>
        <taxon>Bacillati</taxon>
        <taxon>Actinomycetota</taxon>
        <taxon>Actinomycetes</taxon>
        <taxon>Kitasatosporales</taxon>
        <taxon>Streptomycetaceae</taxon>
        <taxon>Streptomyces</taxon>
        <taxon>Streptomyces phaeochromogenes group</taxon>
    </lineage>
</organism>
<dbReference type="Proteomes" id="UP001230328">
    <property type="component" value="Unassembled WGS sequence"/>
</dbReference>
<dbReference type="InterPro" id="IPR025161">
    <property type="entry name" value="IS402-like_dom"/>
</dbReference>
<keyword evidence="5" id="KW-1185">Reference proteome</keyword>
<dbReference type="EMBL" id="JAUSZI010000002">
    <property type="protein sequence ID" value="MDQ1032961.1"/>
    <property type="molecule type" value="Genomic_DNA"/>
</dbReference>
<proteinExistence type="predicted"/>
<comment type="caution">
    <text evidence="4">The sequence shown here is derived from an EMBL/GenBank/DDBJ whole genome shotgun (WGS) entry which is preliminary data.</text>
</comment>
<evidence type="ECO:0000256" key="2">
    <source>
        <dbReference type="SAM" id="Phobius"/>
    </source>
</evidence>
<evidence type="ECO:0000256" key="1">
    <source>
        <dbReference type="SAM" id="MobiDB-lite"/>
    </source>
</evidence>
<feature type="region of interest" description="Disordered" evidence="1">
    <location>
        <begin position="61"/>
        <end position="85"/>
    </location>
</feature>
<feature type="compositionally biased region" description="Polar residues" evidence="1">
    <location>
        <begin position="61"/>
        <end position="79"/>
    </location>
</feature>
<keyword evidence="2" id="KW-1133">Transmembrane helix</keyword>
<evidence type="ECO:0000313" key="4">
    <source>
        <dbReference type="EMBL" id="MDQ1032961.1"/>
    </source>
</evidence>
<dbReference type="PANTHER" id="PTHR30007">
    <property type="entry name" value="PHP DOMAIN PROTEIN"/>
    <property type="match status" value="1"/>
</dbReference>
<evidence type="ECO:0000259" key="3">
    <source>
        <dbReference type="Pfam" id="PF13340"/>
    </source>
</evidence>
<sequence length="160" mass="16976">MDRTGVPCRYLPHDCAPWATVYNYCAKWQQDGVFEQLTRLLRRLVREAEGRGAEPSACELASQTVKTSATAHPTDQGTDTGKRNIGRKRHLGCDTLGPLLTVLVTAASIAYTAAGVTLLSPIAAAYPSVRKAWPKRTCSDCAATAPSGGLLTAGSCGSRP</sequence>
<protein>
    <recommendedName>
        <fullName evidence="3">Insertion element IS402-like domain-containing protein</fullName>
    </recommendedName>
</protein>
<name>A0ABU0TAY1_9ACTN</name>
<evidence type="ECO:0000313" key="5">
    <source>
        <dbReference type="Proteomes" id="UP001230328"/>
    </source>
</evidence>
<dbReference type="PANTHER" id="PTHR30007:SF0">
    <property type="entry name" value="TRANSPOSASE"/>
    <property type="match status" value="1"/>
</dbReference>
<dbReference type="RefSeq" id="WP_307530042.1">
    <property type="nucleotide sequence ID" value="NZ_JAUSZI010000002.1"/>
</dbReference>
<feature type="domain" description="Insertion element IS402-like" evidence="3">
    <location>
        <begin position="3"/>
        <end position="37"/>
    </location>
</feature>
<keyword evidence="2" id="KW-0472">Membrane</keyword>
<reference evidence="4 5" key="1">
    <citation type="submission" date="2023-07" db="EMBL/GenBank/DDBJ databases">
        <title>Comparative genomics of wheat-associated soil bacteria to identify genetic determinants of phenazine resistance.</title>
        <authorList>
            <person name="Mouncey N."/>
        </authorList>
    </citation>
    <scope>NUCLEOTIDE SEQUENCE [LARGE SCALE GENOMIC DNA]</scope>
    <source>
        <strain evidence="4 5">V2I4</strain>
    </source>
</reference>